<evidence type="ECO:0000313" key="3">
    <source>
        <dbReference type="Proteomes" id="UP000203864"/>
    </source>
</evidence>
<sequence>MTDNNRPGPEQQLQNLTPDEARALIREAVRETFLMLGVKVDDPIEVQKDFQHLREWRTTTDSIKSKGLMTLMGILVSGLVAAAWVGIKDFIGK</sequence>
<protein>
    <submittedName>
        <fullName evidence="2">Putative membrane protein</fullName>
    </submittedName>
</protein>
<feature type="transmembrane region" description="Helical" evidence="1">
    <location>
        <begin position="67"/>
        <end position="87"/>
    </location>
</feature>
<keyword evidence="1" id="KW-0812">Transmembrane</keyword>
<name>A0A0S0N7E9_9CAUD</name>
<keyword evidence="1" id="KW-0472">Membrane</keyword>
<dbReference type="Proteomes" id="UP000203864">
    <property type="component" value="Segment"/>
</dbReference>
<dbReference type="KEGG" id="vg:26626431"/>
<evidence type="ECO:0000313" key="2">
    <source>
        <dbReference type="EMBL" id="ALH23504.1"/>
    </source>
</evidence>
<keyword evidence="3" id="KW-1185">Reference proteome</keyword>
<accession>A0A0S0N7E9</accession>
<proteinExistence type="predicted"/>
<dbReference type="RefSeq" id="YP_009199480.1">
    <property type="nucleotide sequence ID" value="NC_028809.1"/>
</dbReference>
<keyword evidence="1" id="KW-1133">Transmembrane helix</keyword>
<gene>
    <name evidence="2" type="ORF">PaMx74_41</name>
</gene>
<dbReference type="EMBL" id="JQ067093">
    <property type="protein sequence ID" value="ALH23504.1"/>
    <property type="molecule type" value="Genomic_DNA"/>
</dbReference>
<dbReference type="GeneID" id="26626431"/>
<dbReference type="OrthoDB" id="27506at10239"/>
<evidence type="ECO:0000256" key="1">
    <source>
        <dbReference type="SAM" id="Phobius"/>
    </source>
</evidence>
<organism evidence="2 3">
    <name type="scientific">Pseudomonas phage PaMx74</name>
    <dbReference type="NCBI Taxonomy" id="1175663"/>
    <lineage>
        <taxon>Viruses</taxon>
        <taxon>Duplodnaviria</taxon>
        <taxon>Heunggongvirae</taxon>
        <taxon>Uroviricota</taxon>
        <taxon>Caudoviricetes</taxon>
        <taxon>Mesyanzhinovviridae</taxon>
        <taxon>Bradleyvirinae</taxon>
        <taxon>Cinvestavvirus</taxon>
        <taxon>Cinvestavvirus PaMx74</taxon>
        <taxon>Pamexvirus PaMx74</taxon>
    </lineage>
</organism>
<reference evidence="2 3" key="1">
    <citation type="journal article" date="2012" name="Appl. Environ. Microbiol.">
        <title>High Diversity and Novel Species of Pseudomonas aeruginosa Bacteriophages.</title>
        <authorList>
            <person name="Sepulveda-Robles O."/>
            <person name="Kameyama L."/>
            <person name="Guarneros G."/>
        </authorList>
    </citation>
    <scope>NUCLEOTIDE SEQUENCE [LARGE SCALE GENOMIC DNA]</scope>
</reference>